<sequence>MALAKDAAFSTTGPAATRGPTTLPPITCPCPPARNTVRPLAPGGVGGGRMVPVSERISNLPLRVATTLPGGNAPGWRRPTSTTSPEPLRTETPRPRRRAYSVTHSTTSAPPATSSTWEWRELGLSRVTITGGFGLFLEPGGRPRGRRTGPPAAAEVEG</sequence>
<dbReference type="EMBL" id="CP097510">
    <property type="protein sequence ID" value="URE25671.1"/>
    <property type="molecule type" value="Genomic_DNA"/>
</dbReference>
<protein>
    <submittedName>
        <fullName evidence="2">Uncharacterized protein</fullName>
    </submittedName>
</protein>
<feature type="region of interest" description="Disordered" evidence="1">
    <location>
        <begin position="1"/>
        <end position="33"/>
    </location>
</feature>
<organism evidence="2 3">
    <name type="scientific">Musa troglodytarum</name>
    <name type="common">fe'i banana</name>
    <dbReference type="NCBI Taxonomy" id="320322"/>
    <lineage>
        <taxon>Eukaryota</taxon>
        <taxon>Viridiplantae</taxon>
        <taxon>Streptophyta</taxon>
        <taxon>Embryophyta</taxon>
        <taxon>Tracheophyta</taxon>
        <taxon>Spermatophyta</taxon>
        <taxon>Magnoliopsida</taxon>
        <taxon>Liliopsida</taxon>
        <taxon>Zingiberales</taxon>
        <taxon>Musaceae</taxon>
        <taxon>Musa</taxon>
    </lineage>
</organism>
<feature type="compositionally biased region" description="Low complexity" evidence="1">
    <location>
        <begin position="105"/>
        <end position="115"/>
    </location>
</feature>
<name>A0A9E7KQF4_9LILI</name>
<evidence type="ECO:0000256" key="1">
    <source>
        <dbReference type="SAM" id="MobiDB-lite"/>
    </source>
</evidence>
<reference evidence="2" key="1">
    <citation type="submission" date="2022-05" db="EMBL/GenBank/DDBJ databases">
        <title>The Musa troglodytarum L. genome provides insights into the mechanism of non-climacteric behaviour and enrichment of carotenoids.</title>
        <authorList>
            <person name="Wang J."/>
        </authorList>
    </citation>
    <scope>NUCLEOTIDE SEQUENCE</scope>
    <source>
        <tissue evidence="2">Leaf</tissue>
    </source>
</reference>
<feature type="compositionally biased region" description="Low complexity" evidence="1">
    <location>
        <begin position="77"/>
        <end position="87"/>
    </location>
</feature>
<feature type="compositionally biased region" description="Low complexity" evidence="1">
    <location>
        <begin position="11"/>
        <end position="21"/>
    </location>
</feature>
<dbReference type="Proteomes" id="UP001055439">
    <property type="component" value="Chromosome 8"/>
</dbReference>
<evidence type="ECO:0000313" key="2">
    <source>
        <dbReference type="EMBL" id="URE25671.1"/>
    </source>
</evidence>
<feature type="compositionally biased region" description="Pro residues" evidence="1">
    <location>
        <begin position="22"/>
        <end position="32"/>
    </location>
</feature>
<feature type="region of interest" description="Disordered" evidence="1">
    <location>
        <begin position="136"/>
        <end position="158"/>
    </location>
</feature>
<proteinExistence type="predicted"/>
<dbReference type="AlphaFoldDB" id="A0A9E7KQF4"/>
<feature type="region of interest" description="Disordered" evidence="1">
    <location>
        <begin position="62"/>
        <end position="115"/>
    </location>
</feature>
<accession>A0A9E7KQF4</accession>
<keyword evidence="3" id="KW-1185">Reference proteome</keyword>
<gene>
    <name evidence="2" type="ORF">MUK42_07013</name>
</gene>
<evidence type="ECO:0000313" key="3">
    <source>
        <dbReference type="Proteomes" id="UP001055439"/>
    </source>
</evidence>